<dbReference type="InterPro" id="IPR036388">
    <property type="entry name" value="WH-like_DNA-bd_sf"/>
</dbReference>
<evidence type="ECO:0000259" key="6">
    <source>
        <dbReference type="PROSITE" id="PS50110"/>
    </source>
</evidence>
<dbReference type="GO" id="GO:0003677">
    <property type="term" value="F:DNA binding"/>
    <property type="evidence" value="ECO:0007669"/>
    <property type="project" value="UniProtKB-KW"/>
</dbReference>
<dbReference type="InterPro" id="IPR000792">
    <property type="entry name" value="Tscrpt_reg_LuxR_C"/>
</dbReference>
<dbReference type="GO" id="GO:0000160">
    <property type="term" value="P:phosphorelay signal transduction system"/>
    <property type="evidence" value="ECO:0007669"/>
    <property type="project" value="InterPro"/>
</dbReference>
<dbReference type="InterPro" id="IPR016032">
    <property type="entry name" value="Sig_transdc_resp-reg_C-effctor"/>
</dbReference>
<accession>A0A328HB86</accession>
<name>A0A328HB86_ARTGO</name>
<dbReference type="SMART" id="SM00421">
    <property type="entry name" value="HTH_LUXR"/>
    <property type="match status" value="1"/>
</dbReference>
<dbReference type="PROSITE" id="PS50110">
    <property type="entry name" value="RESPONSE_REGULATORY"/>
    <property type="match status" value="1"/>
</dbReference>
<dbReference type="Gene3D" id="1.10.10.10">
    <property type="entry name" value="Winged helix-like DNA-binding domain superfamily/Winged helix DNA-binding domain"/>
    <property type="match status" value="1"/>
</dbReference>
<dbReference type="GO" id="GO:0006355">
    <property type="term" value="P:regulation of DNA-templated transcription"/>
    <property type="evidence" value="ECO:0007669"/>
    <property type="project" value="InterPro"/>
</dbReference>
<dbReference type="Proteomes" id="UP000249166">
    <property type="component" value="Unassembled WGS sequence"/>
</dbReference>
<dbReference type="SUPFAM" id="SSF46894">
    <property type="entry name" value="C-terminal effector domain of the bipartite response regulators"/>
    <property type="match status" value="1"/>
</dbReference>
<evidence type="ECO:0000259" key="5">
    <source>
        <dbReference type="PROSITE" id="PS50043"/>
    </source>
</evidence>
<dbReference type="PROSITE" id="PS50043">
    <property type="entry name" value="HTH_LUXR_2"/>
    <property type="match status" value="1"/>
</dbReference>
<gene>
    <name evidence="7" type="ORF">DBZ45_16785</name>
</gene>
<evidence type="ECO:0000256" key="3">
    <source>
        <dbReference type="ARBA" id="ARBA00023163"/>
    </source>
</evidence>
<comment type="caution">
    <text evidence="7">The sequence shown here is derived from an EMBL/GenBank/DDBJ whole genome shotgun (WGS) entry which is preliminary data.</text>
</comment>
<evidence type="ECO:0000313" key="8">
    <source>
        <dbReference type="Proteomes" id="UP000249166"/>
    </source>
</evidence>
<keyword evidence="2 7" id="KW-0238">DNA-binding</keyword>
<evidence type="ECO:0000313" key="7">
    <source>
        <dbReference type="EMBL" id="RAM35832.1"/>
    </source>
</evidence>
<dbReference type="PANTHER" id="PTHR44688:SF16">
    <property type="entry name" value="DNA-BINDING TRANSCRIPTIONAL ACTIVATOR DEVR_DOSR"/>
    <property type="match status" value="1"/>
</dbReference>
<keyword evidence="1" id="KW-0805">Transcription regulation</keyword>
<keyword evidence="4" id="KW-0597">Phosphoprotein</keyword>
<dbReference type="PANTHER" id="PTHR44688">
    <property type="entry name" value="DNA-BINDING TRANSCRIPTIONAL ACTIVATOR DEVR_DOSR"/>
    <property type="match status" value="1"/>
</dbReference>
<dbReference type="CDD" id="cd06170">
    <property type="entry name" value="LuxR_C_like"/>
    <property type="match status" value="1"/>
</dbReference>
<dbReference type="AlphaFoldDB" id="A0A328HB86"/>
<evidence type="ECO:0000256" key="4">
    <source>
        <dbReference type="PROSITE-ProRule" id="PRU00169"/>
    </source>
</evidence>
<proteinExistence type="predicted"/>
<dbReference type="OrthoDB" id="3171335at2"/>
<evidence type="ECO:0000256" key="1">
    <source>
        <dbReference type="ARBA" id="ARBA00023015"/>
    </source>
</evidence>
<reference evidence="7 8" key="1">
    <citation type="submission" date="2018-04" db="EMBL/GenBank/DDBJ databases">
        <title>Bacteria isolated from cave deposits of Manipur.</title>
        <authorList>
            <person name="Sahoo D."/>
            <person name="Sarangthem I."/>
            <person name="Nandeibam J."/>
        </authorList>
    </citation>
    <scope>NUCLEOTIDE SEQUENCE [LARGE SCALE GENOMIC DNA]</scope>
    <source>
        <strain evidence="8">mrc11</strain>
    </source>
</reference>
<dbReference type="EMBL" id="QLNP01000098">
    <property type="protein sequence ID" value="RAM35832.1"/>
    <property type="molecule type" value="Genomic_DNA"/>
</dbReference>
<organism evidence="7 8">
    <name type="scientific">Arthrobacter globiformis</name>
    <dbReference type="NCBI Taxonomy" id="1665"/>
    <lineage>
        <taxon>Bacteria</taxon>
        <taxon>Bacillati</taxon>
        <taxon>Actinomycetota</taxon>
        <taxon>Actinomycetes</taxon>
        <taxon>Micrococcales</taxon>
        <taxon>Micrococcaceae</taxon>
        <taxon>Arthrobacter</taxon>
    </lineage>
</organism>
<dbReference type="Pfam" id="PF00196">
    <property type="entry name" value="GerE"/>
    <property type="match status" value="1"/>
</dbReference>
<feature type="domain" description="Response regulatory" evidence="6">
    <location>
        <begin position="1"/>
        <end position="100"/>
    </location>
</feature>
<evidence type="ECO:0000256" key="2">
    <source>
        <dbReference type="ARBA" id="ARBA00023125"/>
    </source>
</evidence>
<sequence length="194" mass="20645">MEAKTAEVPVVAVRLADTVSSLLAGSNGMFDVVALDMSLADGSRPGDNVRRIVQAGYPVLVFSVGDRSDALREALAAGASGVSRKSDDIRDTLNLVRQVADGATIDNQDLAAAIDGDAEFVVALSDRERETLGLYAAGFTRTQIASRMNVSSNTVGTNIKRIREKYAAAERPAATKLELYHRAVEDGVLPPERL</sequence>
<keyword evidence="3" id="KW-0804">Transcription</keyword>
<dbReference type="RefSeq" id="WP_111905013.1">
    <property type="nucleotide sequence ID" value="NZ_QLNP01000098.1"/>
</dbReference>
<protein>
    <submittedName>
        <fullName evidence="7">DNA-binding response regulator</fullName>
    </submittedName>
</protein>
<feature type="modified residue" description="4-aspartylphosphate" evidence="4">
    <location>
        <position position="36"/>
    </location>
</feature>
<feature type="domain" description="HTH luxR-type" evidence="5">
    <location>
        <begin position="117"/>
        <end position="182"/>
    </location>
</feature>
<dbReference type="PRINTS" id="PR00038">
    <property type="entry name" value="HTHLUXR"/>
</dbReference>
<dbReference type="InterPro" id="IPR001789">
    <property type="entry name" value="Sig_transdc_resp-reg_receiver"/>
</dbReference>
<dbReference type="Gene3D" id="3.40.50.2300">
    <property type="match status" value="1"/>
</dbReference>